<evidence type="ECO:0000313" key="5">
    <source>
        <dbReference type="EMBL" id="GAW97454.1"/>
    </source>
</evidence>
<dbReference type="Pfam" id="PF01152">
    <property type="entry name" value="Bac_globin"/>
    <property type="match status" value="1"/>
</dbReference>
<evidence type="ECO:0000256" key="1">
    <source>
        <dbReference type="ARBA" id="ARBA00022448"/>
    </source>
</evidence>
<dbReference type="Proteomes" id="UP000197068">
    <property type="component" value="Unassembled WGS sequence"/>
</dbReference>
<evidence type="ECO:0000313" key="6">
    <source>
        <dbReference type="Proteomes" id="UP000197068"/>
    </source>
</evidence>
<organism evidence="5 6">
    <name type="scientific">Colwellia marinimaniae</name>
    <dbReference type="NCBI Taxonomy" id="1513592"/>
    <lineage>
        <taxon>Bacteria</taxon>
        <taxon>Pseudomonadati</taxon>
        <taxon>Pseudomonadota</taxon>
        <taxon>Gammaproteobacteria</taxon>
        <taxon>Alteromonadales</taxon>
        <taxon>Colwelliaceae</taxon>
        <taxon>Colwellia</taxon>
    </lineage>
</organism>
<accession>A0ABQ0MYT5</accession>
<sequence>MHSSLFVKYGGFASIHNLIENFYEKMLDSVLVGVYFEHSNMETLIDHQTRFITSLLGGPTSFTDLHLKSVHQHLNINEEVWNEVITLLKLSLLEFGMERIDAEMIINTLSNKKRLFYALNSNG</sequence>
<name>A0ABQ0MYT5_9GAMM</name>
<evidence type="ECO:0000256" key="3">
    <source>
        <dbReference type="ARBA" id="ARBA00022723"/>
    </source>
</evidence>
<dbReference type="SUPFAM" id="SSF46458">
    <property type="entry name" value="Globin-like"/>
    <property type="match status" value="1"/>
</dbReference>
<dbReference type="Gene3D" id="1.10.490.10">
    <property type="entry name" value="Globins"/>
    <property type="match status" value="1"/>
</dbReference>
<evidence type="ECO:0000256" key="4">
    <source>
        <dbReference type="ARBA" id="ARBA00023004"/>
    </source>
</evidence>
<dbReference type="InterPro" id="IPR001486">
    <property type="entry name" value="Hemoglobin_trunc"/>
</dbReference>
<proteinExistence type="predicted"/>
<reference evidence="5 6" key="1">
    <citation type="submission" date="2017-06" db="EMBL/GenBank/DDBJ databases">
        <title>Whole Genome Sequences of Colwellia marinimaniae MTCD1.</title>
        <authorList>
            <person name="Kusumoto H."/>
            <person name="Inoue M."/>
            <person name="Tanikawa K."/>
            <person name="Maeji H."/>
            <person name="Cameron J.H."/>
            <person name="Bartlett D.H."/>
        </authorList>
    </citation>
    <scope>NUCLEOTIDE SEQUENCE [LARGE SCALE GENOMIC DNA]</scope>
    <source>
        <strain evidence="5 6">MTCD1</strain>
    </source>
</reference>
<dbReference type="RefSeq" id="WP_057180682.1">
    <property type="nucleotide sequence ID" value="NZ_BDQM01000034.1"/>
</dbReference>
<dbReference type="CDD" id="cd00454">
    <property type="entry name" value="TrHb1_N"/>
    <property type="match status" value="1"/>
</dbReference>
<keyword evidence="2" id="KW-0349">Heme</keyword>
<keyword evidence="1" id="KW-0813">Transport</keyword>
<protein>
    <submittedName>
        <fullName evidence="5">Group 1 truncated hemoglobin</fullName>
    </submittedName>
</protein>
<gene>
    <name evidence="5" type="ORF">MTCD1_03081</name>
</gene>
<dbReference type="InterPro" id="IPR012292">
    <property type="entry name" value="Globin/Proto"/>
</dbReference>
<dbReference type="InterPro" id="IPR009050">
    <property type="entry name" value="Globin-like_sf"/>
</dbReference>
<keyword evidence="6" id="KW-1185">Reference proteome</keyword>
<dbReference type="EMBL" id="BDQM01000034">
    <property type="protein sequence ID" value="GAW97454.1"/>
    <property type="molecule type" value="Genomic_DNA"/>
</dbReference>
<comment type="caution">
    <text evidence="5">The sequence shown here is derived from an EMBL/GenBank/DDBJ whole genome shotgun (WGS) entry which is preliminary data.</text>
</comment>
<evidence type="ECO:0000256" key="2">
    <source>
        <dbReference type="ARBA" id="ARBA00022617"/>
    </source>
</evidence>
<keyword evidence="3" id="KW-0479">Metal-binding</keyword>
<keyword evidence="4" id="KW-0408">Iron</keyword>